<evidence type="ECO:0000313" key="13">
    <source>
        <dbReference type="EMBL" id="SDW80391.1"/>
    </source>
</evidence>
<dbReference type="UniPathway" id="UPA00214"/>
<dbReference type="RefSeq" id="WP_342706676.1">
    <property type="nucleotide sequence ID" value="NZ_FNNC01000005.1"/>
</dbReference>
<keyword evidence="7 10" id="KW-0548">Nucleotidyltransferase</keyword>
<dbReference type="EC" id="2.7.7.12" evidence="10"/>
<proteinExistence type="inferred from homology"/>
<feature type="domain" description="Galactose-1-phosphate uridyl transferase N-terminal" evidence="11">
    <location>
        <begin position="70"/>
        <end position="231"/>
    </location>
</feature>
<comment type="catalytic activity">
    <reaction evidence="1 10">
        <text>alpha-D-galactose 1-phosphate + UDP-alpha-D-glucose = alpha-D-glucose 1-phosphate + UDP-alpha-D-galactose</text>
        <dbReference type="Rhea" id="RHEA:13989"/>
        <dbReference type="ChEBI" id="CHEBI:58336"/>
        <dbReference type="ChEBI" id="CHEBI:58601"/>
        <dbReference type="ChEBI" id="CHEBI:58885"/>
        <dbReference type="ChEBI" id="CHEBI:66914"/>
        <dbReference type="EC" id="2.7.7.12"/>
    </reaction>
</comment>
<dbReference type="PANTHER" id="PTHR39191">
    <property type="entry name" value="GALACTOSE-1-PHOSPHATE URIDYLYLTRANSFERASE"/>
    <property type="match status" value="1"/>
</dbReference>
<evidence type="ECO:0000256" key="7">
    <source>
        <dbReference type="ARBA" id="ARBA00022695"/>
    </source>
</evidence>
<dbReference type="GO" id="GO:0006012">
    <property type="term" value="P:galactose metabolic process"/>
    <property type="evidence" value="ECO:0007669"/>
    <property type="project" value="UniProtKB-UniRule"/>
</dbReference>
<evidence type="ECO:0000256" key="9">
    <source>
        <dbReference type="ARBA" id="ARBA00023277"/>
    </source>
</evidence>
<comment type="pathway">
    <text evidence="3 10">Carbohydrate metabolism; galactose metabolism.</text>
</comment>
<evidence type="ECO:0000256" key="3">
    <source>
        <dbReference type="ARBA" id="ARBA00004947"/>
    </source>
</evidence>
<evidence type="ECO:0000256" key="2">
    <source>
        <dbReference type="ARBA" id="ARBA00004496"/>
    </source>
</evidence>
<comment type="similarity">
    <text evidence="4 10">Belongs to the galactose-1-phosphate uridylyltransferase type 2 family.</text>
</comment>
<comment type="subcellular location">
    <subcellularLocation>
        <location evidence="2 10">Cytoplasm</location>
    </subcellularLocation>
</comment>
<keyword evidence="14" id="KW-1185">Reference proteome</keyword>
<keyword evidence="5 10" id="KW-0963">Cytoplasm</keyword>
<name>A0A1H2WIM7_9BACI</name>
<dbReference type="Pfam" id="PF01087">
    <property type="entry name" value="GalP_UDP_transf"/>
    <property type="match status" value="1"/>
</dbReference>
<dbReference type="Proteomes" id="UP000199488">
    <property type="component" value="Unassembled WGS sequence"/>
</dbReference>
<evidence type="ECO:0000256" key="4">
    <source>
        <dbReference type="ARBA" id="ARBA00008706"/>
    </source>
</evidence>
<dbReference type="GO" id="GO:0008108">
    <property type="term" value="F:UDP-glucose:hexose-1-phosphate uridylyltransferase activity"/>
    <property type="evidence" value="ECO:0007669"/>
    <property type="project" value="UniProtKB-UniRule"/>
</dbReference>
<dbReference type="NCBIfam" id="NF003629">
    <property type="entry name" value="PRK05270.1-2"/>
    <property type="match status" value="1"/>
</dbReference>
<sequence>MAMQVDSVIMSLVDWAEENKLIHAEDKVYARNQLLRELHLEAIDENAAAGARSFEELLGKLTSYMVETGIVEDLLDKREQAKADIMNIFLPRPSDVQRTFEEKYRRDPVEATDYFYWLSRASNYIQMDRVAKNIHFPYASSYGTVDITINLSKPEKDPRDIEAEKQKRASVSYPKCVLCKENEGYPGRIGHPARSNHRLVRTELEGESWYLQYSPYIYYPEHSILLSEYHRDMKINRKTFTRLLGFVEQFPHYFMGSNADLPVVGGSILSHDHYQGGRYTFALEKAEPENVFDVLGYTDLTVEIVHWPMSVLRLRSKEQTSVIEAAEAVRKTWQDYTDTELEIEAYSSGEPHNTVTPIARKNGRAWEMDIVLRNNRKTEKHPYGLFHPHEEVHHIKKENIGLIEVMGLAVLPARLLGELDQITEFAAGLGETVPGQHETWAEELRGKLQGQPKAEVRQEVEQAVGKKFMEVLHHAGVFKQDAAGRRGFLQFLHTLPLKLKEK</sequence>
<dbReference type="GO" id="GO:0005737">
    <property type="term" value="C:cytoplasm"/>
    <property type="evidence" value="ECO:0007669"/>
    <property type="project" value="UniProtKB-SubCell"/>
</dbReference>
<evidence type="ECO:0000256" key="6">
    <source>
        <dbReference type="ARBA" id="ARBA00022679"/>
    </source>
</evidence>
<accession>A0A1H2WIM7</accession>
<dbReference type="InterPro" id="IPR005850">
    <property type="entry name" value="GalP_Utransf_C"/>
</dbReference>
<dbReference type="AlphaFoldDB" id="A0A1H2WIM7"/>
<keyword evidence="9 10" id="KW-0119">Carbohydrate metabolism</keyword>
<keyword evidence="8 10" id="KW-0299">Galactose metabolism</keyword>
<evidence type="ECO:0000256" key="10">
    <source>
        <dbReference type="HAMAP-Rule" id="MF_00571"/>
    </source>
</evidence>
<dbReference type="InterPro" id="IPR005849">
    <property type="entry name" value="GalP_Utransf_N"/>
</dbReference>
<evidence type="ECO:0000256" key="8">
    <source>
        <dbReference type="ARBA" id="ARBA00023144"/>
    </source>
</evidence>
<dbReference type="Pfam" id="PF02744">
    <property type="entry name" value="GalP_UDP_tr_C"/>
    <property type="match status" value="1"/>
</dbReference>
<gene>
    <name evidence="10" type="primary">galT</name>
    <name evidence="13" type="ORF">SAMN05421781_2452</name>
</gene>
<reference evidence="13 14" key="1">
    <citation type="submission" date="2016-10" db="EMBL/GenBank/DDBJ databases">
        <authorList>
            <person name="de Groot N.N."/>
        </authorList>
    </citation>
    <scope>NUCLEOTIDE SEQUENCE [LARGE SCALE GENOMIC DNA]</scope>
    <source>
        <strain evidence="13 14">DSM 23126</strain>
    </source>
</reference>
<dbReference type="PIRSF" id="PIRSF006005">
    <property type="entry name" value="GalT_BS"/>
    <property type="match status" value="1"/>
</dbReference>
<evidence type="ECO:0000256" key="1">
    <source>
        <dbReference type="ARBA" id="ARBA00001107"/>
    </source>
</evidence>
<dbReference type="InterPro" id="IPR000766">
    <property type="entry name" value="GalP_uridyl_Trfase_II"/>
</dbReference>
<dbReference type="EMBL" id="FNNC01000005">
    <property type="protein sequence ID" value="SDW80391.1"/>
    <property type="molecule type" value="Genomic_DNA"/>
</dbReference>
<keyword evidence="6 10" id="KW-0808">Transferase</keyword>
<feature type="domain" description="Galactose-1-phosphate uridyl transferase C-terminal" evidence="12">
    <location>
        <begin position="248"/>
        <end position="441"/>
    </location>
</feature>
<dbReference type="STRING" id="1122204.SAMN05421781_2452"/>
<evidence type="ECO:0000259" key="11">
    <source>
        <dbReference type="Pfam" id="PF01087"/>
    </source>
</evidence>
<protein>
    <recommendedName>
        <fullName evidence="10">Galactose-1-phosphate uridylyltransferase</fullName>
        <shortName evidence="10">Gal-1-P uridylyltransferase</shortName>
        <ecNumber evidence="10">2.7.7.12</ecNumber>
    </recommendedName>
    <alternativeName>
        <fullName evidence="10">UDP-glucose--hexose-1-phosphate uridylyltransferase</fullName>
    </alternativeName>
</protein>
<evidence type="ECO:0000313" key="14">
    <source>
        <dbReference type="Proteomes" id="UP000199488"/>
    </source>
</evidence>
<dbReference type="PANTHER" id="PTHR39191:SF1">
    <property type="entry name" value="DUF4922 DOMAIN-CONTAINING PROTEIN"/>
    <property type="match status" value="1"/>
</dbReference>
<dbReference type="HAMAP" id="MF_00571">
    <property type="entry name" value="GalP_UDP_trans"/>
    <property type="match status" value="1"/>
</dbReference>
<organism evidence="13 14">
    <name type="scientific">Marinococcus luteus</name>
    <dbReference type="NCBI Taxonomy" id="1122204"/>
    <lineage>
        <taxon>Bacteria</taxon>
        <taxon>Bacillati</taxon>
        <taxon>Bacillota</taxon>
        <taxon>Bacilli</taxon>
        <taxon>Bacillales</taxon>
        <taxon>Bacillaceae</taxon>
        <taxon>Marinococcus</taxon>
    </lineage>
</organism>
<evidence type="ECO:0000256" key="5">
    <source>
        <dbReference type="ARBA" id="ARBA00022490"/>
    </source>
</evidence>
<evidence type="ECO:0000259" key="12">
    <source>
        <dbReference type="Pfam" id="PF02744"/>
    </source>
</evidence>